<protein>
    <submittedName>
        <fullName evidence="1">Uncharacterized protein</fullName>
    </submittedName>
</protein>
<reference evidence="1" key="1">
    <citation type="submission" date="2018-04" db="EMBL/GenBank/DDBJ databases">
        <title>Transcriptome assembly of Sipha flava.</title>
        <authorList>
            <person name="Scully E.D."/>
            <person name="Geib S.M."/>
            <person name="Palmer N.A."/>
            <person name="Koch K."/>
            <person name="Bradshaw J."/>
            <person name="Heng-Moss T."/>
            <person name="Sarath G."/>
        </authorList>
    </citation>
    <scope>NUCLEOTIDE SEQUENCE</scope>
</reference>
<accession>A0A2S2PVG2</accession>
<evidence type="ECO:0000313" key="1">
    <source>
        <dbReference type="EMBL" id="MBY69360.1"/>
    </source>
</evidence>
<dbReference type="EMBL" id="GGMS01000157">
    <property type="protein sequence ID" value="MBY69360.1"/>
    <property type="molecule type" value="Transcribed_RNA"/>
</dbReference>
<organism evidence="1">
    <name type="scientific">Sipha flava</name>
    <name type="common">yellow sugarcane aphid</name>
    <dbReference type="NCBI Taxonomy" id="143950"/>
    <lineage>
        <taxon>Eukaryota</taxon>
        <taxon>Metazoa</taxon>
        <taxon>Ecdysozoa</taxon>
        <taxon>Arthropoda</taxon>
        <taxon>Hexapoda</taxon>
        <taxon>Insecta</taxon>
        <taxon>Pterygota</taxon>
        <taxon>Neoptera</taxon>
        <taxon>Paraneoptera</taxon>
        <taxon>Hemiptera</taxon>
        <taxon>Sternorrhyncha</taxon>
        <taxon>Aphidomorpha</taxon>
        <taxon>Aphidoidea</taxon>
        <taxon>Aphididae</taxon>
        <taxon>Sipha</taxon>
    </lineage>
</organism>
<sequence length="99" mass="11185">MSKSSLEANLIYIKSNFGFIPSEIKNLENSGILFSESINKIKQIETTMYLAPNVIGEKISNKLKNVLMNNNGFKVLKNISDILDGENITSMLERVFRKT</sequence>
<dbReference type="AlphaFoldDB" id="A0A2S2PVG2"/>
<gene>
    <name evidence="1" type="ORF">g.95959</name>
</gene>
<proteinExistence type="predicted"/>
<name>A0A2S2PVG2_9HEMI</name>